<dbReference type="InterPro" id="IPR049445">
    <property type="entry name" value="TetR_SbtR-like_C"/>
</dbReference>
<accession>A0A9X3MTT9</accession>
<dbReference type="EMBL" id="JAPDOD010000021">
    <property type="protein sequence ID" value="MDA0162921.1"/>
    <property type="molecule type" value="Genomic_DNA"/>
</dbReference>
<feature type="domain" description="HTH tetR-type" evidence="5">
    <location>
        <begin position="1"/>
        <end position="60"/>
    </location>
</feature>
<dbReference type="Pfam" id="PF00440">
    <property type="entry name" value="TetR_N"/>
    <property type="match status" value="1"/>
</dbReference>
<proteinExistence type="predicted"/>
<dbReference type="GO" id="GO:0000976">
    <property type="term" value="F:transcription cis-regulatory region binding"/>
    <property type="evidence" value="ECO:0007669"/>
    <property type="project" value="TreeGrafter"/>
</dbReference>
<dbReference type="InterPro" id="IPR009057">
    <property type="entry name" value="Homeodomain-like_sf"/>
</dbReference>
<dbReference type="GO" id="GO:0003700">
    <property type="term" value="F:DNA-binding transcription factor activity"/>
    <property type="evidence" value="ECO:0007669"/>
    <property type="project" value="TreeGrafter"/>
</dbReference>
<organism evidence="6 7">
    <name type="scientific">Solirubrobacter ginsenosidimutans</name>
    <dbReference type="NCBI Taxonomy" id="490573"/>
    <lineage>
        <taxon>Bacteria</taxon>
        <taxon>Bacillati</taxon>
        <taxon>Actinomycetota</taxon>
        <taxon>Thermoleophilia</taxon>
        <taxon>Solirubrobacterales</taxon>
        <taxon>Solirubrobacteraceae</taxon>
        <taxon>Solirubrobacter</taxon>
    </lineage>
</organism>
<dbReference type="InterPro" id="IPR050109">
    <property type="entry name" value="HTH-type_TetR-like_transc_reg"/>
</dbReference>
<evidence type="ECO:0000256" key="3">
    <source>
        <dbReference type="ARBA" id="ARBA00023163"/>
    </source>
</evidence>
<evidence type="ECO:0000313" key="6">
    <source>
        <dbReference type="EMBL" id="MDA0162921.1"/>
    </source>
</evidence>
<dbReference type="RefSeq" id="WP_270042161.1">
    <property type="nucleotide sequence ID" value="NZ_JAPDOD010000021.1"/>
</dbReference>
<sequence length="175" mass="19096">MANRERLLDVAMTAVLRDGEKIPMATIAAEAGVGVGTLYRHFPTRELLLAALVERSFALVLENARHAAALDGTALAAVREFMHRALRDRDRFVLPLHGGPPTLNAEIAALRAEVRVVLQTILDRGVAAGEVRDDVTPIDIIVAAALLSRPLPNVERWDDIAARQIELFLAGISRR</sequence>
<dbReference type="PANTHER" id="PTHR30055">
    <property type="entry name" value="HTH-TYPE TRANSCRIPTIONAL REGULATOR RUTR"/>
    <property type="match status" value="1"/>
</dbReference>
<dbReference type="SUPFAM" id="SSF46689">
    <property type="entry name" value="Homeodomain-like"/>
    <property type="match status" value="1"/>
</dbReference>
<dbReference type="SUPFAM" id="SSF48498">
    <property type="entry name" value="Tetracyclin repressor-like, C-terminal domain"/>
    <property type="match status" value="1"/>
</dbReference>
<evidence type="ECO:0000256" key="1">
    <source>
        <dbReference type="ARBA" id="ARBA00023015"/>
    </source>
</evidence>
<dbReference type="Gene3D" id="1.10.357.10">
    <property type="entry name" value="Tetracycline Repressor, domain 2"/>
    <property type="match status" value="1"/>
</dbReference>
<keyword evidence="1" id="KW-0805">Transcription regulation</keyword>
<dbReference type="PROSITE" id="PS50977">
    <property type="entry name" value="HTH_TETR_2"/>
    <property type="match status" value="1"/>
</dbReference>
<dbReference type="PRINTS" id="PR00455">
    <property type="entry name" value="HTHTETR"/>
</dbReference>
<comment type="caution">
    <text evidence="6">The sequence shown here is derived from an EMBL/GenBank/DDBJ whole genome shotgun (WGS) entry which is preliminary data.</text>
</comment>
<keyword evidence="3" id="KW-0804">Transcription</keyword>
<keyword evidence="2 4" id="KW-0238">DNA-binding</keyword>
<dbReference type="PANTHER" id="PTHR30055:SF234">
    <property type="entry name" value="HTH-TYPE TRANSCRIPTIONAL REGULATOR BETI"/>
    <property type="match status" value="1"/>
</dbReference>
<evidence type="ECO:0000313" key="7">
    <source>
        <dbReference type="Proteomes" id="UP001149140"/>
    </source>
</evidence>
<gene>
    <name evidence="6" type="ORF">OM076_21795</name>
</gene>
<dbReference type="InterPro" id="IPR036271">
    <property type="entry name" value="Tet_transcr_reg_TetR-rel_C_sf"/>
</dbReference>
<protein>
    <submittedName>
        <fullName evidence="6">TetR/AcrR family transcriptional regulator</fullName>
    </submittedName>
</protein>
<name>A0A9X3MTT9_9ACTN</name>
<dbReference type="AlphaFoldDB" id="A0A9X3MTT9"/>
<reference evidence="6" key="1">
    <citation type="submission" date="2022-10" db="EMBL/GenBank/DDBJ databases">
        <title>The WGS of Solirubrobacter ginsenosidimutans DSM 21036.</title>
        <authorList>
            <person name="Jiang Z."/>
        </authorList>
    </citation>
    <scope>NUCLEOTIDE SEQUENCE</scope>
    <source>
        <strain evidence="6">DSM 21036</strain>
    </source>
</reference>
<evidence type="ECO:0000256" key="2">
    <source>
        <dbReference type="ARBA" id="ARBA00023125"/>
    </source>
</evidence>
<feature type="DNA-binding region" description="H-T-H motif" evidence="4">
    <location>
        <begin position="23"/>
        <end position="42"/>
    </location>
</feature>
<dbReference type="Proteomes" id="UP001149140">
    <property type="component" value="Unassembled WGS sequence"/>
</dbReference>
<dbReference type="InterPro" id="IPR001647">
    <property type="entry name" value="HTH_TetR"/>
</dbReference>
<evidence type="ECO:0000259" key="5">
    <source>
        <dbReference type="PROSITE" id="PS50977"/>
    </source>
</evidence>
<evidence type="ECO:0000256" key="4">
    <source>
        <dbReference type="PROSITE-ProRule" id="PRU00335"/>
    </source>
</evidence>
<keyword evidence="7" id="KW-1185">Reference proteome</keyword>
<dbReference type="Pfam" id="PF21597">
    <property type="entry name" value="TetR_C_43"/>
    <property type="match status" value="1"/>
</dbReference>